<reference evidence="2 3" key="1">
    <citation type="journal article" date="2014" name="Syst. Appl. Microbiol.">
        <title>Complete genomes of freshwater sulfur oxidizers Sulfuricella denitrificans skB26 and Sulfuritalea hydrogenivorans sk43H: genetic insights into the sulfur oxidation pathway of betaproteobacteria.</title>
        <authorList>
            <person name="Watanabe T."/>
            <person name="Kojima H."/>
            <person name="Fukui M."/>
        </authorList>
    </citation>
    <scope>NUCLEOTIDE SEQUENCE [LARGE SCALE GENOMIC DNA]</scope>
    <source>
        <strain evidence="2">DSM22779</strain>
    </source>
</reference>
<gene>
    <name evidence="2" type="ORF">SUTH_01592</name>
</gene>
<evidence type="ECO:0000256" key="1">
    <source>
        <dbReference type="SAM" id="MobiDB-lite"/>
    </source>
</evidence>
<feature type="compositionally biased region" description="Basic and acidic residues" evidence="1">
    <location>
        <begin position="70"/>
        <end position="79"/>
    </location>
</feature>
<name>W0SF62_9PROT</name>
<dbReference type="Proteomes" id="UP000031637">
    <property type="component" value="Chromosome"/>
</dbReference>
<dbReference type="STRING" id="1223802.SUTH_01592"/>
<dbReference type="OrthoDB" id="9806590at2"/>
<dbReference type="KEGG" id="shd:SUTH_01592"/>
<accession>W0SF62</accession>
<protein>
    <submittedName>
        <fullName evidence="2">Uncharacterized protein</fullName>
    </submittedName>
</protein>
<feature type="region of interest" description="Disordered" evidence="1">
    <location>
        <begin position="59"/>
        <end position="79"/>
    </location>
</feature>
<keyword evidence="3" id="KW-1185">Reference proteome</keyword>
<dbReference type="HOGENOM" id="CLU_2604727_0_0_4"/>
<evidence type="ECO:0000313" key="3">
    <source>
        <dbReference type="Proteomes" id="UP000031637"/>
    </source>
</evidence>
<evidence type="ECO:0000313" key="2">
    <source>
        <dbReference type="EMBL" id="BAO29385.1"/>
    </source>
</evidence>
<organism evidence="2 3">
    <name type="scientific">Sulfuritalea hydrogenivorans sk43H</name>
    <dbReference type="NCBI Taxonomy" id="1223802"/>
    <lineage>
        <taxon>Bacteria</taxon>
        <taxon>Pseudomonadati</taxon>
        <taxon>Pseudomonadota</taxon>
        <taxon>Betaproteobacteria</taxon>
        <taxon>Nitrosomonadales</taxon>
        <taxon>Sterolibacteriaceae</taxon>
        <taxon>Sulfuritalea</taxon>
    </lineage>
</organism>
<proteinExistence type="predicted"/>
<dbReference type="AlphaFoldDB" id="W0SF62"/>
<dbReference type="EMBL" id="AP012547">
    <property type="protein sequence ID" value="BAO29385.1"/>
    <property type="molecule type" value="Genomic_DNA"/>
</dbReference>
<dbReference type="RefSeq" id="WP_041098367.1">
    <property type="nucleotide sequence ID" value="NZ_AP012547.1"/>
</dbReference>
<sequence>MPKRITLDEFMHLPVGDERRERFGDLAAADQLAFVRAADSVELILGGYPSESRILFSHEQASRSDLAPDQNDRSHRTLH</sequence>